<dbReference type="EMBL" id="AB375771">
    <property type="protein sequence ID" value="BAI63283.1"/>
    <property type="molecule type" value="Genomic_DNA"/>
</dbReference>
<keyword evidence="1" id="KW-0596">Phosphopantetheine</keyword>
<dbReference type="PROSITE" id="PS00012">
    <property type="entry name" value="PHOSPHOPANTETHEINE"/>
    <property type="match status" value="1"/>
</dbReference>
<dbReference type="PROSITE" id="PS50075">
    <property type="entry name" value="CARRIER"/>
    <property type="match status" value="1"/>
</dbReference>
<evidence type="ECO:0000259" key="3">
    <source>
        <dbReference type="PROSITE" id="PS50075"/>
    </source>
</evidence>
<dbReference type="Gene3D" id="3.40.50.1820">
    <property type="entry name" value="alpha/beta hydrolase"/>
    <property type="match status" value="1"/>
</dbReference>
<dbReference type="Pfam" id="PF00501">
    <property type="entry name" value="AMP-binding"/>
    <property type="match status" value="1"/>
</dbReference>
<dbReference type="InterPro" id="IPR036736">
    <property type="entry name" value="ACP-like_sf"/>
</dbReference>
<dbReference type="PANTHER" id="PTHR45527">
    <property type="entry name" value="NONRIBOSOMAL PEPTIDE SYNTHETASE"/>
    <property type="match status" value="1"/>
</dbReference>
<dbReference type="GO" id="GO:0043041">
    <property type="term" value="P:amino acid activation for nonribosomal peptide biosynthetic process"/>
    <property type="evidence" value="ECO:0007669"/>
    <property type="project" value="TreeGrafter"/>
</dbReference>
<dbReference type="SUPFAM" id="SSF56801">
    <property type="entry name" value="Acetyl-CoA synthetase-like"/>
    <property type="match status" value="1"/>
</dbReference>
<dbReference type="Gene3D" id="3.40.50.12780">
    <property type="entry name" value="N-terminal domain of ligase-like"/>
    <property type="match status" value="1"/>
</dbReference>
<dbReference type="InterPro" id="IPR029058">
    <property type="entry name" value="AB_hydrolase_fold"/>
</dbReference>
<dbReference type="PROSITE" id="PS00455">
    <property type="entry name" value="AMP_BINDING"/>
    <property type="match status" value="1"/>
</dbReference>
<reference evidence="4" key="1">
    <citation type="submission" date="2008-01" db="EMBL/GenBank/DDBJ databases">
        <title>Systematic design of unnatural natural products via genetic mutation and hybridization of two NRP producing gene cluster in Escherichia coli.</title>
        <authorList>
            <person name="Watanabe K."/>
            <person name="Hotta K."/>
            <person name="Praseuth A.P."/>
            <person name="Nakaya M."/>
            <person name="Wang C.C."/>
            <person name="Oguri H."/>
            <person name="Oikawa H."/>
        </authorList>
    </citation>
    <scope>NUCLEOTIDE SEQUENCE</scope>
    <source>
        <strain evidence="4">SNA15896</strain>
    </source>
</reference>
<dbReference type="PANTHER" id="PTHR45527:SF1">
    <property type="entry name" value="FATTY ACID SYNTHASE"/>
    <property type="match status" value="1"/>
</dbReference>
<dbReference type="FunFam" id="3.40.50.980:FF:000001">
    <property type="entry name" value="Non-ribosomal peptide synthetase"/>
    <property type="match status" value="1"/>
</dbReference>
<dbReference type="SUPFAM" id="SSF47336">
    <property type="entry name" value="ACP-like"/>
    <property type="match status" value="1"/>
</dbReference>
<evidence type="ECO:0000256" key="1">
    <source>
        <dbReference type="ARBA" id="ARBA00022450"/>
    </source>
</evidence>
<dbReference type="InterPro" id="IPR009081">
    <property type="entry name" value="PP-bd_ACP"/>
</dbReference>
<evidence type="ECO:0000256" key="2">
    <source>
        <dbReference type="ARBA" id="ARBA00022553"/>
    </source>
</evidence>
<dbReference type="InterPro" id="IPR020806">
    <property type="entry name" value="PKS_PP-bd"/>
</dbReference>
<dbReference type="GO" id="GO:0017000">
    <property type="term" value="P:antibiotic biosynthetic process"/>
    <property type="evidence" value="ECO:0007669"/>
    <property type="project" value="UniProtKB-ARBA"/>
</dbReference>
<accession>D2KTY0</accession>
<dbReference type="InterPro" id="IPR006162">
    <property type="entry name" value="Ppantetheine_attach_site"/>
</dbReference>
<dbReference type="InterPro" id="IPR010071">
    <property type="entry name" value="AA_adenyl_dom"/>
</dbReference>
<organism evidence="4">
    <name type="scientific">Streptomyces sp. SNA15896</name>
    <dbReference type="NCBI Taxonomy" id="497689"/>
    <lineage>
        <taxon>Bacteria</taxon>
        <taxon>Bacillati</taxon>
        <taxon>Actinomycetota</taxon>
        <taxon>Actinomycetes</taxon>
        <taxon>Kitasatosporales</taxon>
        <taxon>Streptomycetaceae</taxon>
        <taxon>Streptomyces</taxon>
    </lineage>
</organism>
<name>D2KTY0_9ACTN</name>
<dbReference type="GO" id="GO:0031177">
    <property type="term" value="F:phosphopantetheine binding"/>
    <property type="evidence" value="ECO:0007669"/>
    <property type="project" value="InterPro"/>
</dbReference>
<dbReference type="Gene3D" id="3.30.300.30">
    <property type="match status" value="1"/>
</dbReference>
<keyword evidence="2" id="KW-0597">Phosphoprotein</keyword>
<dbReference type="InterPro" id="IPR000873">
    <property type="entry name" value="AMP-dep_synth/lig_dom"/>
</dbReference>
<evidence type="ECO:0000313" key="4">
    <source>
        <dbReference type="EMBL" id="BAI63283.1"/>
    </source>
</evidence>
<dbReference type="InterPro" id="IPR045851">
    <property type="entry name" value="AMP-bd_C_sf"/>
</dbReference>
<proteinExistence type="predicted"/>
<dbReference type="BioCyc" id="MetaCyc:MONOMER-19587"/>
<dbReference type="InterPro" id="IPR020845">
    <property type="entry name" value="AMP-binding_CS"/>
</dbReference>
<dbReference type="SMART" id="SM00823">
    <property type="entry name" value="PKS_PP"/>
    <property type="match status" value="1"/>
</dbReference>
<protein>
    <submittedName>
        <fullName evidence="4">Putative non-ribosomal peptide synthetase</fullName>
    </submittedName>
</protein>
<dbReference type="AlphaFoldDB" id="D2KTY0"/>
<dbReference type="InterPro" id="IPR025110">
    <property type="entry name" value="AMP-bd_C"/>
</dbReference>
<sequence length="582" mass="61841">MPRTVPRLFETVAARAGDRTAVLFEDTAVSYAELNTAANRLARWLIDRGVGPDRAVAVSAPKSEDLITVLLAVLKAGGAYLALDPAYPSERLAHMVAQVRPVLLLHTAKDAELATPGTDMPRIVINDPDVRAEWEARPGHDVTDAERRAPLRPDHLMYIVFTSGSTGRPKGVAVTHGGVAGLVAGQREQIGTGPGDRVLQWASISFDAAFWDISLALLNGATLVMAGADDLLPGQPLRDTLIDRRVTHATLPPVALSVTDADDVLPGGTLVSTGDAVSPSLVRTWAEGRRMFNGYGPTEVTVGSSIGRISDPDDIGIGRPFPGSAVRVLDERLSPVGGGEEGELYLAGPGLARGYLNHPGLTATRFVADPAGPPGSRMYRSGDRGRCRADGELFFTGRVDSQVKVRGFRIELGEIEARLAAHPAVDLACVVVEGDIATARVMGYVTTSTGAGADGAELRRYVARSLPEHMVPSTVVVLDRFPTDPNGKVDRAALTAARAGRPAAEAAASGDIDLCELVRRILGVPRVRPQDNFFELGGHSVLATMLARQIRKEFDVVIPMRSIFEAATLAELADLVDAARQE</sequence>
<gene>
    <name evidence="4" type="primary">swb11</name>
</gene>
<dbReference type="GO" id="GO:0005737">
    <property type="term" value="C:cytoplasm"/>
    <property type="evidence" value="ECO:0007669"/>
    <property type="project" value="TreeGrafter"/>
</dbReference>
<dbReference type="Pfam" id="PF13193">
    <property type="entry name" value="AMP-binding_C"/>
    <property type="match status" value="1"/>
</dbReference>
<dbReference type="GO" id="GO:0044550">
    <property type="term" value="P:secondary metabolite biosynthetic process"/>
    <property type="evidence" value="ECO:0007669"/>
    <property type="project" value="TreeGrafter"/>
</dbReference>
<feature type="domain" description="Carrier" evidence="3">
    <location>
        <begin position="505"/>
        <end position="580"/>
    </location>
</feature>
<dbReference type="InterPro" id="IPR042099">
    <property type="entry name" value="ANL_N_sf"/>
</dbReference>
<dbReference type="NCBIfam" id="TIGR01733">
    <property type="entry name" value="AA-adenyl-dom"/>
    <property type="match status" value="1"/>
</dbReference>
<dbReference type="Pfam" id="PF00550">
    <property type="entry name" value="PP-binding"/>
    <property type="match status" value="1"/>
</dbReference>